<dbReference type="AlphaFoldDB" id="A0A2W7TXF5"/>
<dbReference type="RefSeq" id="WP_111408824.1">
    <property type="nucleotide sequence ID" value="NZ_QKXH01000002.1"/>
</dbReference>
<keyword evidence="4" id="KW-1185">Reference proteome</keyword>
<accession>A0A2W7TXF5</accession>
<evidence type="ECO:0000313" key="3">
    <source>
        <dbReference type="EMBL" id="PZX94728.1"/>
    </source>
</evidence>
<evidence type="ECO:0000259" key="2">
    <source>
        <dbReference type="Pfam" id="PF11127"/>
    </source>
</evidence>
<comment type="caution">
    <text evidence="3">The sequence shown here is derived from an EMBL/GenBank/DDBJ whole genome shotgun (WGS) entry which is preliminary data.</text>
</comment>
<keyword evidence="1" id="KW-0812">Transmembrane</keyword>
<feature type="transmembrane region" description="Helical" evidence="1">
    <location>
        <begin position="35"/>
        <end position="59"/>
    </location>
</feature>
<organism evidence="3 4">
    <name type="scientific">Flavobacterium aquariorum</name>
    <dbReference type="NCBI Taxonomy" id="2217670"/>
    <lineage>
        <taxon>Bacteria</taxon>
        <taxon>Pseudomonadati</taxon>
        <taxon>Bacteroidota</taxon>
        <taxon>Flavobacteriia</taxon>
        <taxon>Flavobacteriales</taxon>
        <taxon>Flavobacteriaceae</taxon>
        <taxon>Flavobacterium</taxon>
    </lineage>
</organism>
<evidence type="ECO:0000256" key="1">
    <source>
        <dbReference type="SAM" id="Phobius"/>
    </source>
</evidence>
<name>A0A2W7TXF5_9FLAO</name>
<keyword evidence="1" id="KW-0472">Membrane</keyword>
<evidence type="ECO:0000313" key="4">
    <source>
        <dbReference type="Proteomes" id="UP000249177"/>
    </source>
</evidence>
<dbReference type="EMBL" id="QKXH01000002">
    <property type="protein sequence ID" value="PZX94728.1"/>
    <property type="molecule type" value="Genomic_DNA"/>
</dbReference>
<sequence length="67" mass="7352">MKKNMGATDKLIRSIIGIIIAILYYSGIITGTLAIVLLAFAIIFLLTSFISFCPLYTLLGINTNKKQ</sequence>
<reference evidence="3 4" key="1">
    <citation type="submission" date="2018-06" db="EMBL/GenBank/DDBJ databases">
        <title>Flavobacterium sp IMCC34762, genome.</title>
        <authorList>
            <person name="Joung Y."/>
            <person name="Cho J."/>
            <person name="Song J."/>
        </authorList>
    </citation>
    <scope>NUCLEOTIDE SEQUENCE [LARGE SCALE GENOMIC DNA]</scope>
    <source>
        <strain evidence="3 4">IMCC34762</strain>
    </source>
</reference>
<proteinExistence type="predicted"/>
<gene>
    <name evidence="3" type="ORF">DOS84_04025</name>
</gene>
<feature type="transmembrane region" description="Helical" evidence="1">
    <location>
        <begin position="12"/>
        <end position="29"/>
    </location>
</feature>
<protein>
    <submittedName>
        <fullName evidence="3">DUF2892 domain-containing protein</fullName>
    </submittedName>
</protein>
<dbReference type="Pfam" id="PF11127">
    <property type="entry name" value="YgaP-like_TM"/>
    <property type="match status" value="1"/>
</dbReference>
<dbReference type="Proteomes" id="UP000249177">
    <property type="component" value="Unassembled WGS sequence"/>
</dbReference>
<dbReference type="InterPro" id="IPR021309">
    <property type="entry name" value="YgaP-like_TM"/>
</dbReference>
<keyword evidence="1" id="KW-1133">Transmembrane helix</keyword>
<feature type="domain" description="Inner membrane protein YgaP-like transmembrane" evidence="2">
    <location>
        <begin position="1"/>
        <end position="67"/>
    </location>
</feature>